<comment type="caution">
    <text evidence="1">The sequence shown here is derived from an EMBL/GenBank/DDBJ whole genome shotgun (WGS) entry which is preliminary data.</text>
</comment>
<reference evidence="1 2" key="1">
    <citation type="submission" date="2016-03" db="EMBL/GenBank/DDBJ databases">
        <title>Comparative genomics of the ectomycorrhizal sister species Rhizopogon vinicolor and Rhizopogon vesiculosus (Basidiomycota: Boletales) reveals a divergence of the mating type B locus.</title>
        <authorList>
            <person name="Mujic A.B."/>
            <person name="Kuo A."/>
            <person name="Tritt A."/>
            <person name="Lipzen A."/>
            <person name="Chen C."/>
            <person name="Johnson J."/>
            <person name="Sharma A."/>
            <person name="Barry K."/>
            <person name="Grigoriev I.V."/>
            <person name="Spatafora J.W."/>
        </authorList>
    </citation>
    <scope>NUCLEOTIDE SEQUENCE [LARGE SCALE GENOMIC DNA]</scope>
    <source>
        <strain evidence="1 2">AM-OR11-056</strain>
    </source>
</reference>
<feature type="non-terminal residue" evidence="1">
    <location>
        <position position="78"/>
    </location>
</feature>
<name>A0A1J8QIG5_9AGAM</name>
<evidence type="ECO:0000313" key="1">
    <source>
        <dbReference type="EMBL" id="OJA19707.1"/>
    </source>
</evidence>
<proteinExistence type="predicted"/>
<evidence type="ECO:0000313" key="2">
    <source>
        <dbReference type="Proteomes" id="UP000183567"/>
    </source>
</evidence>
<dbReference type="AlphaFoldDB" id="A0A1J8QIG5"/>
<organism evidence="1 2">
    <name type="scientific">Rhizopogon vesiculosus</name>
    <dbReference type="NCBI Taxonomy" id="180088"/>
    <lineage>
        <taxon>Eukaryota</taxon>
        <taxon>Fungi</taxon>
        <taxon>Dikarya</taxon>
        <taxon>Basidiomycota</taxon>
        <taxon>Agaricomycotina</taxon>
        <taxon>Agaricomycetes</taxon>
        <taxon>Agaricomycetidae</taxon>
        <taxon>Boletales</taxon>
        <taxon>Suillineae</taxon>
        <taxon>Rhizopogonaceae</taxon>
        <taxon>Rhizopogon</taxon>
    </lineage>
</organism>
<sequence length="78" mass="8317">MVLNAWARSPYGIIAKGSTEEKLMFSLDVDYQDSPDSEETTCAGSRLCRLASSSLVAASTMSVATARAVGVKYKIPRG</sequence>
<protein>
    <submittedName>
        <fullName evidence="1">Uncharacterized protein</fullName>
    </submittedName>
</protein>
<dbReference type="EMBL" id="LVVM01000916">
    <property type="protein sequence ID" value="OJA19707.1"/>
    <property type="molecule type" value="Genomic_DNA"/>
</dbReference>
<dbReference type="Proteomes" id="UP000183567">
    <property type="component" value="Unassembled WGS sequence"/>
</dbReference>
<keyword evidence="2" id="KW-1185">Reference proteome</keyword>
<gene>
    <name evidence="1" type="ORF">AZE42_12165</name>
</gene>
<accession>A0A1J8QIG5</accession>